<evidence type="ECO:0000313" key="3">
    <source>
        <dbReference type="EMBL" id="WFR81744.1"/>
    </source>
</evidence>
<feature type="region of interest" description="Disordered" evidence="1">
    <location>
        <begin position="112"/>
        <end position="138"/>
    </location>
</feature>
<evidence type="ECO:0000256" key="1">
    <source>
        <dbReference type="SAM" id="MobiDB-lite"/>
    </source>
</evidence>
<name>A0ABY8IBA5_9BURK</name>
<dbReference type="InterPro" id="IPR001387">
    <property type="entry name" value="Cro/C1-type_HTH"/>
</dbReference>
<dbReference type="InterPro" id="IPR039554">
    <property type="entry name" value="HigA2-like_HTH"/>
</dbReference>
<organism evidence="3 4">
    <name type="scientific">Janthinobacterium rivuli</name>
    <dbReference type="NCBI Taxonomy" id="2751478"/>
    <lineage>
        <taxon>Bacteria</taxon>
        <taxon>Pseudomonadati</taxon>
        <taxon>Pseudomonadota</taxon>
        <taxon>Betaproteobacteria</taxon>
        <taxon>Burkholderiales</taxon>
        <taxon>Oxalobacteraceae</taxon>
        <taxon>Janthinobacterium</taxon>
    </lineage>
</organism>
<dbReference type="SUPFAM" id="SSF47413">
    <property type="entry name" value="lambda repressor-like DNA-binding domains"/>
    <property type="match status" value="1"/>
</dbReference>
<feature type="domain" description="HTH cro/C1-type" evidence="2">
    <location>
        <begin position="34"/>
        <end position="87"/>
    </location>
</feature>
<dbReference type="Proteomes" id="UP001219584">
    <property type="component" value="Chromosome"/>
</dbReference>
<accession>A0ABY8IBA5</accession>
<dbReference type="EMBL" id="CP121464">
    <property type="protein sequence ID" value="WFR81744.1"/>
    <property type="molecule type" value="Genomic_DNA"/>
</dbReference>
<gene>
    <name evidence="3" type="ORF">P9875_11535</name>
</gene>
<dbReference type="PROSITE" id="PS50943">
    <property type="entry name" value="HTH_CROC1"/>
    <property type="match status" value="1"/>
</dbReference>
<dbReference type="RefSeq" id="WP_278318441.1">
    <property type="nucleotide sequence ID" value="NZ_CP121464.1"/>
</dbReference>
<dbReference type="Gene3D" id="1.10.260.40">
    <property type="entry name" value="lambda repressor-like DNA-binding domains"/>
    <property type="match status" value="1"/>
</dbReference>
<dbReference type="InterPro" id="IPR010982">
    <property type="entry name" value="Lambda_DNA-bd_dom_sf"/>
</dbReference>
<sequence length="138" mass="15146">MNDVIHSLPAERQAKIAALSQEKMHEMIAHAATLTDFRKAVGKTQAEVAKELGIQQHAVSQLEKRTDTYVSTLRRFLQSLGMTLEMSVVAQNGVRIELQNFLRSQEVDADVHDSALATPATPPGKRKAGVSRKRAGNT</sequence>
<evidence type="ECO:0000313" key="4">
    <source>
        <dbReference type="Proteomes" id="UP001219584"/>
    </source>
</evidence>
<dbReference type="Pfam" id="PF13744">
    <property type="entry name" value="HTH_37"/>
    <property type="match status" value="1"/>
</dbReference>
<feature type="compositionally biased region" description="Basic residues" evidence="1">
    <location>
        <begin position="124"/>
        <end position="138"/>
    </location>
</feature>
<proteinExistence type="predicted"/>
<protein>
    <submittedName>
        <fullName evidence="3">XRE family transcriptional regulator</fullName>
    </submittedName>
</protein>
<reference evidence="3 4" key="1">
    <citation type="submission" date="2023-04" db="EMBL/GenBank/DDBJ databases">
        <title>Nanopore sequencing of Janthinobacterium from water.</title>
        <authorList>
            <person name="Ciuchcinski K."/>
            <person name="Rokowska A."/>
            <person name="Dziewit L."/>
        </authorList>
    </citation>
    <scope>NUCLEOTIDE SEQUENCE [LARGE SCALE GENOMIC DNA]</scope>
    <source>
        <strain evidence="3 4">DEMB2</strain>
    </source>
</reference>
<keyword evidence="4" id="KW-1185">Reference proteome</keyword>
<dbReference type="CDD" id="cd00093">
    <property type="entry name" value="HTH_XRE"/>
    <property type="match status" value="1"/>
</dbReference>
<evidence type="ECO:0000259" key="2">
    <source>
        <dbReference type="PROSITE" id="PS50943"/>
    </source>
</evidence>